<reference evidence="3 4" key="1">
    <citation type="submission" date="2016-10" db="EMBL/GenBank/DDBJ databases">
        <authorList>
            <person name="de Groot N.N."/>
        </authorList>
    </citation>
    <scope>NUCLEOTIDE SEQUENCE [LARGE SCALE GENOMIC DNA]</scope>
    <source>
        <strain evidence="3 4">CGMCC 1.10331</strain>
    </source>
</reference>
<dbReference type="Proteomes" id="UP000296733">
    <property type="component" value="Chromosome"/>
</dbReference>
<dbReference type="GeneID" id="39856642"/>
<name>A0A1H5WPJ7_9EURY</name>
<sequence>MVELDPTVVAVVLAMSVATYATKAGGIWLLGRVELSGRTEAALDALPGAVVISLLVPTLSEFGIPGLVSATAVLIVARRTDSVLLALGTGMVAVISLRRLL</sequence>
<dbReference type="KEGG" id="hlm:DV707_01105"/>
<reference evidence="2 5" key="2">
    <citation type="journal article" date="2019" name="Nat. Commun.">
        <title>A new type of DNA phosphorothioation-based antiviral system in archaea.</title>
        <authorList>
            <person name="Xiong L."/>
            <person name="Liu S."/>
            <person name="Chen S."/>
            <person name="Xiao Y."/>
            <person name="Zhu B."/>
            <person name="Gao Y."/>
            <person name="Zhang Y."/>
            <person name="Chen B."/>
            <person name="Luo J."/>
            <person name="Deng Z."/>
            <person name="Chen X."/>
            <person name="Wang L."/>
            <person name="Chen S."/>
        </authorList>
    </citation>
    <scope>NUCLEOTIDE SEQUENCE [LARGE SCALE GENOMIC DNA]</scope>
    <source>
        <strain evidence="2 5">CGMCC 1.10331</strain>
    </source>
</reference>
<keyword evidence="1" id="KW-0812">Transmembrane</keyword>
<dbReference type="InterPro" id="IPR008407">
    <property type="entry name" value="Brnchd-chn_aa_trnsp_AzlD"/>
</dbReference>
<evidence type="ECO:0000313" key="2">
    <source>
        <dbReference type="EMBL" id="QCC46386.1"/>
    </source>
</evidence>
<protein>
    <submittedName>
        <fullName evidence="2">AzlD domain-containing protein</fullName>
    </submittedName>
</protein>
<accession>A0A1H5WPJ7</accession>
<keyword evidence="4" id="KW-1185">Reference proteome</keyword>
<dbReference type="Proteomes" id="UP000236740">
    <property type="component" value="Unassembled WGS sequence"/>
</dbReference>
<proteinExistence type="predicted"/>
<organism evidence="3 4">
    <name type="scientific">Halobellus limi</name>
    <dbReference type="NCBI Taxonomy" id="699433"/>
    <lineage>
        <taxon>Archaea</taxon>
        <taxon>Methanobacteriati</taxon>
        <taxon>Methanobacteriota</taxon>
        <taxon>Stenosarchaea group</taxon>
        <taxon>Halobacteria</taxon>
        <taxon>Halobacteriales</taxon>
        <taxon>Haloferacaceae</taxon>
        <taxon>Halobellus</taxon>
    </lineage>
</organism>
<dbReference type="RefSeq" id="WP_103991016.1">
    <property type="nucleotide sequence ID" value="NZ_CP031311.1"/>
</dbReference>
<evidence type="ECO:0000313" key="3">
    <source>
        <dbReference type="EMBL" id="SEG00907.1"/>
    </source>
</evidence>
<feature type="transmembrane region" description="Helical" evidence="1">
    <location>
        <begin position="83"/>
        <end position="100"/>
    </location>
</feature>
<evidence type="ECO:0000313" key="4">
    <source>
        <dbReference type="Proteomes" id="UP000236740"/>
    </source>
</evidence>
<dbReference type="EMBL" id="CP031311">
    <property type="protein sequence ID" value="QCC46386.1"/>
    <property type="molecule type" value="Genomic_DNA"/>
</dbReference>
<evidence type="ECO:0000256" key="1">
    <source>
        <dbReference type="SAM" id="Phobius"/>
    </source>
</evidence>
<dbReference type="AlphaFoldDB" id="A0A1H5WPJ7"/>
<dbReference type="OrthoDB" id="204801at2157"/>
<dbReference type="Pfam" id="PF05437">
    <property type="entry name" value="AzlD"/>
    <property type="match status" value="1"/>
</dbReference>
<feature type="transmembrane region" description="Helical" evidence="1">
    <location>
        <begin position="7"/>
        <end position="30"/>
    </location>
</feature>
<dbReference type="EMBL" id="FNVN01000001">
    <property type="protein sequence ID" value="SEG00907.1"/>
    <property type="molecule type" value="Genomic_DNA"/>
</dbReference>
<evidence type="ECO:0000313" key="5">
    <source>
        <dbReference type="Proteomes" id="UP000296733"/>
    </source>
</evidence>
<feature type="transmembrane region" description="Helical" evidence="1">
    <location>
        <begin position="50"/>
        <end position="76"/>
    </location>
</feature>
<gene>
    <name evidence="2" type="ORF">DV707_01105</name>
    <name evidence="3" type="ORF">SAMN04488133_1338</name>
</gene>
<keyword evidence="1" id="KW-0472">Membrane</keyword>
<keyword evidence="1" id="KW-1133">Transmembrane helix</keyword>